<gene>
    <name evidence="7" type="primary">vsr</name>
    <name evidence="7" type="ORF">J5Y06_12940</name>
</gene>
<evidence type="ECO:0000256" key="1">
    <source>
        <dbReference type="ARBA" id="ARBA00022722"/>
    </source>
</evidence>
<evidence type="ECO:0000313" key="7">
    <source>
        <dbReference type="EMBL" id="MBP0439560.1"/>
    </source>
</evidence>
<evidence type="ECO:0000313" key="8">
    <source>
        <dbReference type="Proteomes" id="UP000666240"/>
    </source>
</evidence>
<proteinExistence type="inferred from homology"/>
<evidence type="ECO:0000256" key="4">
    <source>
        <dbReference type="ARBA" id="ARBA00022801"/>
    </source>
</evidence>
<evidence type="ECO:0000256" key="5">
    <source>
        <dbReference type="ARBA" id="ARBA00023204"/>
    </source>
</evidence>
<dbReference type="SUPFAM" id="SSF52980">
    <property type="entry name" value="Restriction endonuclease-like"/>
    <property type="match status" value="1"/>
</dbReference>
<dbReference type="PIRSF" id="PIRSF018267">
    <property type="entry name" value="VSR_endonuc"/>
    <property type="match status" value="1"/>
</dbReference>
<dbReference type="AlphaFoldDB" id="A0A8J7UK62"/>
<accession>A0A8J7UK62</accession>
<dbReference type="GO" id="GO:0016787">
    <property type="term" value="F:hydrolase activity"/>
    <property type="evidence" value="ECO:0007669"/>
    <property type="project" value="UniProtKB-KW"/>
</dbReference>
<keyword evidence="4 6" id="KW-0378">Hydrolase</keyword>
<evidence type="ECO:0000256" key="2">
    <source>
        <dbReference type="ARBA" id="ARBA00022759"/>
    </source>
</evidence>
<comment type="similarity">
    <text evidence="6">Belongs to the vsr family.</text>
</comment>
<name>A0A8J7UK62_9HYPH</name>
<dbReference type="Pfam" id="PF03852">
    <property type="entry name" value="Vsr"/>
    <property type="match status" value="1"/>
</dbReference>
<keyword evidence="3 6" id="KW-0227">DNA damage</keyword>
<evidence type="ECO:0000256" key="6">
    <source>
        <dbReference type="PIRNR" id="PIRNR018267"/>
    </source>
</evidence>
<dbReference type="RefSeq" id="WP_209335604.1">
    <property type="nucleotide sequence ID" value="NZ_JAGIYY010000004.1"/>
</dbReference>
<organism evidence="7 8">
    <name type="scientific">Tianweitania sediminis</name>
    <dbReference type="NCBI Taxonomy" id="1502156"/>
    <lineage>
        <taxon>Bacteria</taxon>
        <taxon>Pseudomonadati</taxon>
        <taxon>Pseudomonadota</taxon>
        <taxon>Alphaproteobacteria</taxon>
        <taxon>Hyphomicrobiales</taxon>
        <taxon>Phyllobacteriaceae</taxon>
        <taxon>Tianweitania</taxon>
    </lineage>
</organism>
<comment type="function">
    <text evidence="6">May nick specific sequences that contain T:G mispairs resulting from m5C-deamination.</text>
</comment>
<dbReference type="GO" id="GO:0004519">
    <property type="term" value="F:endonuclease activity"/>
    <property type="evidence" value="ECO:0007669"/>
    <property type="project" value="UniProtKB-KW"/>
</dbReference>
<protein>
    <recommendedName>
        <fullName evidence="6">Very short patch repair endonuclease</fullName>
        <ecNumber evidence="6">3.1.-.-</ecNumber>
    </recommendedName>
</protein>
<dbReference type="Gene3D" id="3.40.960.10">
    <property type="entry name" value="VSR Endonuclease"/>
    <property type="match status" value="1"/>
</dbReference>
<dbReference type="InterPro" id="IPR004603">
    <property type="entry name" value="DNA_mismatch_endonuc_vsr"/>
</dbReference>
<dbReference type="EMBL" id="JAGIYY010000004">
    <property type="protein sequence ID" value="MBP0439560.1"/>
    <property type="molecule type" value="Genomic_DNA"/>
</dbReference>
<dbReference type="GO" id="GO:0006298">
    <property type="term" value="P:mismatch repair"/>
    <property type="evidence" value="ECO:0007669"/>
    <property type="project" value="UniProtKB-UniRule"/>
</dbReference>
<dbReference type="CDD" id="cd00221">
    <property type="entry name" value="Vsr"/>
    <property type="match status" value="1"/>
</dbReference>
<keyword evidence="2 6" id="KW-0255">Endonuclease</keyword>
<keyword evidence="1 6" id="KW-0540">Nuclease</keyword>
<keyword evidence="5 6" id="KW-0234">DNA repair</keyword>
<dbReference type="EC" id="3.1.-.-" evidence="6"/>
<reference evidence="7" key="1">
    <citation type="submission" date="2021-03" db="EMBL/GenBank/DDBJ databases">
        <title>Genome sequencing and assembly of Tianweitania sediminis.</title>
        <authorList>
            <person name="Chhetri G."/>
        </authorList>
    </citation>
    <scope>NUCLEOTIDE SEQUENCE</scope>
    <source>
        <strain evidence="7">Z8</strain>
    </source>
</reference>
<keyword evidence="8" id="KW-1185">Reference proteome</keyword>
<dbReference type="Proteomes" id="UP000666240">
    <property type="component" value="Unassembled WGS sequence"/>
</dbReference>
<sequence length="142" mass="16438">MTDRISKERRSWLMGRVGSRNTSPELRVRSVAHSLGLRFRLHKKDLPGRPDIVFPKHKLAIFVHGCFWHRHSGCRKASNPRSSVEFWQSKFAANVARDARAVQDLEELGWRVAVIWECETRTKEGVTSFLSANIDDRQRDPT</sequence>
<comment type="caution">
    <text evidence="7">The sequence shown here is derived from an EMBL/GenBank/DDBJ whole genome shotgun (WGS) entry which is preliminary data.</text>
</comment>
<evidence type="ECO:0000256" key="3">
    <source>
        <dbReference type="ARBA" id="ARBA00022763"/>
    </source>
</evidence>
<dbReference type="NCBIfam" id="TIGR00632">
    <property type="entry name" value="vsr"/>
    <property type="match status" value="1"/>
</dbReference>
<dbReference type="InterPro" id="IPR011335">
    <property type="entry name" value="Restrct_endonuc-II-like"/>
</dbReference>